<dbReference type="Pfam" id="PF03061">
    <property type="entry name" value="4HBT"/>
    <property type="match status" value="1"/>
</dbReference>
<organism evidence="4 5">
    <name type="scientific">Mortierella isabellina</name>
    <name type="common">Filamentous fungus</name>
    <name type="synonym">Umbelopsis isabellina</name>
    <dbReference type="NCBI Taxonomy" id="91625"/>
    <lineage>
        <taxon>Eukaryota</taxon>
        <taxon>Fungi</taxon>
        <taxon>Fungi incertae sedis</taxon>
        <taxon>Mucoromycota</taxon>
        <taxon>Mucoromycotina</taxon>
        <taxon>Umbelopsidomycetes</taxon>
        <taxon>Umbelopsidales</taxon>
        <taxon>Umbelopsidaceae</taxon>
        <taxon>Umbelopsis</taxon>
    </lineage>
</organism>
<evidence type="ECO:0000313" key="4">
    <source>
        <dbReference type="EMBL" id="KAG2179955.1"/>
    </source>
</evidence>
<dbReference type="GO" id="GO:0047617">
    <property type="term" value="F:fatty acyl-CoA hydrolase activity"/>
    <property type="evidence" value="ECO:0007669"/>
    <property type="project" value="InterPro"/>
</dbReference>
<reference evidence="4" key="1">
    <citation type="submission" date="2020-12" db="EMBL/GenBank/DDBJ databases">
        <title>Metabolic potential, ecology and presence of endohyphal bacteria is reflected in genomic diversity of Mucoromycotina.</title>
        <authorList>
            <person name="Muszewska A."/>
            <person name="Okrasinska A."/>
            <person name="Steczkiewicz K."/>
            <person name="Drgas O."/>
            <person name="Orlowska M."/>
            <person name="Perlinska-Lenart U."/>
            <person name="Aleksandrzak-Piekarczyk T."/>
            <person name="Szatraj K."/>
            <person name="Zielenkiewicz U."/>
            <person name="Pilsyk S."/>
            <person name="Malc E."/>
            <person name="Mieczkowski P."/>
            <person name="Kruszewska J.S."/>
            <person name="Biernat P."/>
            <person name="Pawlowska J."/>
        </authorList>
    </citation>
    <scope>NUCLEOTIDE SEQUENCE</scope>
    <source>
        <strain evidence="4">WA0000067209</strain>
    </source>
</reference>
<evidence type="ECO:0000256" key="2">
    <source>
        <dbReference type="ARBA" id="ARBA00022801"/>
    </source>
</evidence>
<dbReference type="NCBIfam" id="TIGR00369">
    <property type="entry name" value="unchar_dom_1"/>
    <property type="match status" value="1"/>
</dbReference>
<keyword evidence="5" id="KW-1185">Reference proteome</keyword>
<dbReference type="InterPro" id="IPR029069">
    <property type="entry name" value="HotDog_dom_sf"/>
</dbReference>
<dbReference type="SUPFAM" id="SSF54637">
    <property type="entry name" value="Thioesterase/thiol ester dehydrase-isomerase"/>
    <property type="match status" value="1"/>
</dbReference>
<comment type="similarity">
    <text evidence="1">Belongs to the thioesterase PaaI family.</text>
</comment>
<dbReference type="PANTHER" id="PTHR21660:SF1">
    <property type="entry name" value="ACYL-COENZYME A THIOESTERASE 13"/>
    <property type="match status" value="1"/>
</dbReference>
<dbReference type="Proteomes" id="UP000654370">
    <property type="component" value="Unassembled WGS sequence"/>
</dbReference>
<evidence type="ECO:0000259" key="3">
    <source>
        <dbReference type="Pfam" id="PF03061"/>
    </source>
</evidence>
<keyword evidence="2" id="KW-0378">Hydrolase</keyword>
<evidence type="ECO:0000256" key="1">
    <source>
        <dbReference type="ARBA" id="ARBA00008324"/>
    </source>
</evidence>
<dbReference type="AlphaFoldDB" id="A0A8H7PUG1"/>
<proteinExistence type="inferred from homology"/>
<dbReference type="OrthoDB" id="46529at2759"/>
<gene>
    <name evidence="4" type="ORF">INT43_003742</name>
</gene>
<comment type="caution">
    <text evidence="4">The sequence shown here is derived from an EMBL/GenBank/DDBJ whole genome shotgun (WGS) entry which is preliminary data.</text>
</comment>
<dbReference type="PANTHER" id="PTHR21660">
    <property type="entry name" value="THIOESTERASE SUPERFAMILY MEMBER-RELATED"/>
    <property type="match status" value="1"/>
</dbReference>
<dbReference type="EMBL" id="JAEPQZ010000006">
    <property type="protein sequence ID" value="KAG2179955.1"/>
    <property type="molecule type" value="Genomic_DNA"/>
</dbReference>
<name>A0A8H7PUG1_MORIS</name>
<sequence>MKIDPQVESKFSRLAENVQMWNTHHDNTWDASISENLTIIEARPDFLVFEFEVAENHTNGIGNLHGGCVATLIDLCSSLAILVSDEKHVQWRTPGISTELAVSYIAGAPEGTKLRIENELLRSGKTLANLYTKIFNESGKLCYSGTHTKFCMDSRL</sequence>
<evidence type="ECO:0000313" key="5">
    <source>
        <dbReference type="Proteomes" id="UP000654370"/>
    </source>
</evidence>
<protein>
    <recommendedName>
        <fullName evidence="3">Thioesterase domain-containing protein</fullName>
    </recommendedName>
</protein>
<dbReference type="InterPro" id="IPR003736">
    <property type="entry name" value="PAAI_dom"/>
</dbReference>
<dbReference type="CDD" id="cd03443">
    <property type="entry name" value="PaaI_thioesterase"/>
    <property type="match status" value="1"/>
</dbReference>
<dbReference type="InterPro" id="IPR006683">
    <property type="entry name" value="Thioestr_dom"/>
</dbReference>
<accession>A0A8H7PUG1</accession>
<feature type="domain" description="Thioesterase" evidence="3">
    <location>
        <begin position="62"/>
        <end position="142"/>
    </location>
</feature>
<dbReference type="InterPro" id="IPR039298">
    <property type="entry name" value="ACOT13"/>
</dbReference>
<dbReference type="Gene3D" id="3.10.129.10">
    <property type="entry name" value="Hotdog Thioesterase"/>
    <property type="match status" value="1"/>
</dbReference>